<comment type="caution">
    <text evidence="1">The sequence shown here is derived from an EMBL/GenBank/DDBJ whole genome shotgun (WGS) entry which is preliminary data.</text>
</comment>
<dbReference type="InterPro" id="IPR000415">
    <property type="entry name" value="Nitroreductase-like"/>
</dbReference>
<evidence type="ECO:0000313" key="2">
    <source>
        <dbReference type="Proteomes" id="UP000187172"/>
    </source>
</evidence>
<dbReference type="InterPro" id="IPR052530">
    <property type="entry name" value="NAD(P)H_nitroreductase"/>
</dbReference>
<dbReference type="Gene3D" id="3.40.109.10">
    <property type="entry name" value="NADH Oxidase"/>
    <property type="match status" value="1"/>
</dbReference>
<dbReference type="PANTHER" id="PTHR43821">
    <property type="entry name" value="NAD(P)H NITROREDUCTASE YDJA-RELATED"/>
    <property type="match status" value="1"/>
</dbReference>
<accession>A0A1R1F0D4</accession>
<keyword evidence="2" id="KW-1185">Reference proteome</keyword>
<dbReference type="GO" id="GO:0016491">
    <property type="term" value="F:oxidoreductase activity"/>
    <property type="evidence" value="ECO:0007669"/>
    <property type="project" value="InterPro"/>
</dbReference>
<dbReference type="EMBL" id="MRTP01000001">
    <property type="protein sequence ID" value="OMF57523.1"/>
    <property type="molecule type" value="Genomic_DNA"/>
</dbReference>
<dbReference type="PANTHER" id="PTHR43821:SF1">
    <property type="entry name" value="NAD(P)H NITROREDUCTASE YDJA-RELATED"/>
    <property type="match status" value="1"/>
</dbReference>
<dbReference type="AlphaFoldDB" id="A0A1R1F0D4"/>
<gene>
    <name evidence="1" type="ORF">BK138_02690</name>
</gene>
<organism evidence="1 2">
    <name type="scientific">Paenibacillus rhizosphaerae</name>
    <dbReference type="NCBI Taxonomy" id="297318"/>
    <lineage>
        <taxon>Bacteria</taxon>
        <taxon>Bacillati</taxon>
        <taxon>Bacillota</taxon>
        <taxon>Bacilli</taxon>
        <taxon>Bacillales</taxon>
        <taxon>Paenibacillaceae</taxon>
        <taxon>Paenibacillus</taxon>
    </lineage>
</organism>
<reference evidence="1 2" key="1">
    <citation type="submission" date="2016-11" db="EMBL/GenBank/DDBJ databases">
        <title>Paenibacillus species isolates.</title>
        <authorList>
            <person name="Beno S.M."/>
        </authorList>
    </citation>
    <scope>NUCLEOTIDE SEQUENCE [LARGE SCALE GENOMIC DNA]</scope>
    <source>
        <strain evidence="1 2">FSL R5-0378</strain>
    </source>
</reference>
<dbReference type="RefSeq" id="WP_076165433.1">
    <property type="nucleotide sequence ID" value="NZ_MRTP01000001.1"/>
</dbReference>
<sequence>MNITGITNTGHTLNYSNRPVPEIHVLDLLNGAVWAPNDGLREPWRFIFIGSGSTDIMAGLQEEAPAYLILVIKEERDLHKREEDFAAACCLVQNLHLLVQESNLHVRMTMNDWIYDRASAHRFGVHQEERIVAVLELGYLEQPIDPVTAAHSPDLNFELL</sequence>
<protein>
    <submittedName>
        <fullName evidence="1">Uncharacterized protein</fullName>
    </submittedName>
</protein>
<proteinExistence type="predicted"/>
<dbReference type="SUPFAM" id="SSF55469">
    <property type="entry name" value="FMN-dependent nitroreductase-like"/>
    <property type="match status" value="1"/>
</dbReference>
<evidence type="ECO:0000313" key="1">
    <source>
        <dbReference type="EMBL" id="OMF57523.1"/>
    </source>
</evidence>
<dbReference type="STRING" id="297318.BK138_02690"/>
<name>A0A1R1F0D4_9BACL</name>
<dbReference type="Proteomes" id="UP000187172">
    <property type="component" value="Unassembled WGS sequence"/>
</dbReference>